<evidence type="ECO:0000313" key="1">
    <source>
        <dbReference type="EMBL" id="MBE4752733.1"/>
    </source>
</evidence>
<sequence length="1929" mass="210843">MGSLRPTYSETDYSLTSAIGDFAFTRTFTASTHANVLGIPGKNLSLPFGRVLHSNGTSSAYRWRHNLFSYVLMGADWARDSSGTDVTVSSFCDVVAPSGATMHFSPCGGDSFPVGTFATSARDQGVKLRRDSDGFTLFSPEGRFRYTHTAGVGGRTQVALPYRIWGFAYFLTEVEPTSYGNPVELVGAAGQRLIASLQYHAEKPAGCTAPSTTFVKPAQLVQYASLSNGSRLAFVYASRPTQGTIPSFTHECVLDRVDLEEGTSGTGQGTRNVVTYDYGMHDENGQIVSNPAGMLSGARFYVGNAQNVPAGAEAPVPPQMTYSWVDNEALGTVRWKIFRDGALVTNKTLHRANFYVLKDEDDWTWQTVTASLYGTGFYCGPGVLTGTCAGQQWQNFSEPASAGDGYRQFSTMLTRSFVASESRSHGVETTGAVVKCGTEGVNNDGDCKGVGISLAAQQSRSWNSIELPVQSTLNIVPERFVAMAKTQRDSRDAYSVFTNKLAKRGDSDAEHVPWQDFNFFMPPGELKRADFGALDANGAGALLTKTYSYEYGRAGTSPAYEQLLKTESATSAVASRVGAGVQATWTYQYEPTTNRLMAKVRSGYTREFTTSFGALVLKHQAVFYRTHRSCTGETAAQADPQARVVEVEGPCWVTGPDATSCSGPSPVTHYFYGAANATNGQQQHLIRKRVYASFVSQGWSPRCQHNQYLDTTYDAYDEQGRLLKTTDPAGVQTVLSYSSGKLVRKTVKAGTLPDLITDYGYDNGTTHGDYVRHPDGRYEVHCYRAGTNGACVGGTLKDKLQWKATAASASGANYSERVNYFYRLGRLIKEETLAPGGIVRARRTYDADPLGRLTYQGIGEQWGDGASSNSSYSSTSLFDTEDNRIREGLPYLASLGRPAAFCGGFNTTTGALNSLPPECRSFEYDRLNRLVSMLEAAGPTGGIAASATHVAYDEAGNVKGIKQGCAPGTTMASCANQPALEYLHDDFGNLLVVTAPWGATLPSGAGITWFAYDAVGNPIAKQTSEMGQSASWMAYQYDALGRTRVVEARTATQTERLSRTFYEDPFPPFTDGCPGKYRGKPHYTVDSFGATWFSYDAFGRLIAKYRVRGAETDPPSRDCNTSPYFSGKDSPNHIFKYDSVGRLVGEIYPYGREIEYRYHPSFTGMPHRVSDIYVAHLYPNGTSSNDPLITSVEWEPYGGLKAYKTHSRGEAGVPSSAQVRYHQGGANAGMADCSSSSFTQAVDSAGVPFGRLSGLSVSRVITGDVFKRAYRYKADQLEGEDTCILQTSSTDHPTTQEYRGPSGEPGYDARLQLSRVTNRHDNGGWMVTDRTISYAYDVRGNRTSETQNGFTVQSEYVNSFPRVDQLSRRNFSAPVCQSGQLGCLPYGITTKYWHDLAGRMTNADWYLSPTSTQAYYSVSLNATLASPLDIGAVYRQVSTSQEGGPGSSSEYFYDAGGRRRLKLTWDGREDEYFYSGTQLLVDVGHTAANPNTTDYILDEYVWLDGRPVALIKSRFAHSPFLRVADNTQDCSRFGVESDVPCGTYFPVTDGLGKPVLLLDSRGRISGTGDYEPFGHVNRVAHFAAARDNFSSPVATLRTPSNPGLVTQVRGRFEWVEAHGLARVYLADAQGEPLPGPNDGDGRIWGGAKGRTATLGWVRAPANGVFYVRMSPDVDGQTHTEAHLSGFEYRRYEATAKPVWLPLRLPGQYFDPETDLFENWNRFYDPSIGRYLAPEPKALDPEYVLAQAKAGMNVLVYAYAANNPVFFSDPTGLELSRLEELMVELGKKLQQLVAAEQKKKEQDMREPIARVDEIVSEDNETHEEVKDLQVVGPWMGESSRKNETKANADTVATIHGHVLKSDKDLPSFLDYQSAQSVPAGVRKHDVYIVTSGGKLFQVKAGSGRINVYDPKKGGGNGSFVDSGKAFRDLK</sequence>
<dbReference type="NCBIfam" id="TIGR03696">
    <property type="entry name" value="Rhs_assc_core"/>
    <property type="match status" value="1"/>
</dbReference>
<evidence type="ECO:0000313" key="2">
    <source>
        <dbReference type="Proteomes" id="UP001516472"/>
    </source>
</evidence>
<protein>
    <submittedName>
        <fullName evidence="1">RHS repeat-associated core domain-containing protein</fullName>
    </submittedName>
</protein>
<dbReference type="Gene3D" id="2.180.10.10">
    <property type="entry name" value="RHS repeat-associated core"/>
    <property type="match status" value="3"/>
</dbReference>
<name>A0ABR9PXS7_9BACT</name>
<dbReference type="PANTHER" id="PTHR32305">
    <property type="match status" value="1"/>
</dbReference>
<dbReference type="InterPro" id="IPR050708">
    <property type="entry name" value="T6SS_VgrG/RHS"/>
</dbReference>
<dbReference type="Proteomes" id="UP001516472">
    <property type="component" value="Unassembled WGS sequence"/>
</dbReference>
<comment type="caution">
    <text evidence="1">The sequence shown here is derived from an EMBL/GenBank/DDBJ whole genome shotgun (WGS) entry which is preliminary data.</text>
</comment>
<dbReference type="EMBL" id="JAAIYO010000014">
    <property type="protein sequence ID" value="MBE4752733.1"/>
    <property type="molecule type" value="Genomic_DNA"/>
</dbReference>
<organism evidence="1 2">
    <name type="scientific">Corallococcus soli</name>
    <dbReference type="NCBI Taxonomy" id="2710757"/>
    <lineage>
        <taxon>Bacteria</taxon>
        <taxon>Pseudomonadati</taxon>
        <taxon>Myxococcota</taxon>
        <taxon>Myxococcia</taxon>
        <taxon>Myxococcales</taxon>
        <taxon>Cystobacterineae</taxon>
        <taxon>Myxococcaceae</taxon>
        <taxon>Corallococcus</taxon>
    </lineage>
</organism>
<dbReference type="InterPro" id="IPR022385">
    <property type="entry name" value="Rhs_assc_core"/>
</dbReference>
<dbReference type="PANTHER" id="PTHR32305:SF15">
    <property type="entry name" value="PROTEIN RHSA-RELATED"/>
    <property type="match status" value="1"/>
</dbReference>
<accession>A0ABR9PXS7</accession>
<proteinExistence type="predicted"/>
<reference evidence="1 2" key="1">
    <citation type="submission" date="2020-02" db="EMBL/GenBank/DDBJ databases">
        <authorList>
            <person name="Babadi Z.K."/>
            <person name="Risdian C."/>
            <person name="Ebrahimipour G.H."/>
            <person name="Wink J."/>
        </authorList>
    </citation>
    <scope>NUCLEOTIDE SEQUENCE [LARGE SCALE GENOMIC DNA]</scope>
    <source>
        <strain evidence="1 2">ZKHCc1 1396</strain>
    </source>
</reference>
<keyword evidence="2" id="KW-1185">Reference proteome</keyword>
<gene>
    <name evidence="1" type="ORF">G4177_31715</name>
</gene>